<organism evidence="2 3">
    <name type="scientific">Novipirellula aureliae</name>
    <dbReference type="NCBI Taxonomy" id="2527966"/>
    <lineage>
        <taxon>Bacteria</taxon>
        <taxon>Pseudomonadati</taxon>
        <taxon>Planctomycetota</taxon>
        <taxon>Planctomycetia</taxon>
        <taxon>Pirellulales</taxon>
        <taxon>Pirellulaceae</taxon>
        <taxon>Novipirellula</taxon>
    </lineage>
</organism>
<dbReference type="InterPro" id="IPR009057">
    <property type="entry name" value="Homeodomain-like_sf"/>
</dbReference>
<sequence>MIEITGKKVGKNPEVVEKAARRRFTSEYKHRIALEAEACTKPGEIGALLRREGLYSSVIQRWRRQLREQPVSSSSSSKKSNSGPSAKQEIARLKRENERLEERLRQAELIIDVQKKVSEMMQTRSQEKAD</sequence>
<dbReference type="AlphaFoldDB" id="A0A5C6E3K6"/>
<protein>
    <recommendedName>
        <fullName evidence="4">Transposase</fullName>
    </recommendedName>
</protein>
<accession>A0A5C6E3K6</accession>
<dbReference type="EMBL" id="SJPY01000002">
    <property type="protein sequence ID" value="TWU44263.1"/>
    <property type="molecule type" value="Genomic_DNA"/>
</dbReference>
<evidence type="ECO:0008006" key="4">
    <source>
        <dbReference type="Google" id="ProtNLM"/>
    </source>
</evidence>
<reference evidence="2 3" key="1">
    <citation type="submission" date="2019-02" db="EMBL/GenBank/DDBJ databases">
        <title>Deep-cultivation of Planctomycetes and their phenomic and genomic characterization uncovers novel biology.</title>
        <authorList>
            <person name="Wiegand S."/>
            <person name="Jogler M."/>
            <person name="Boedeker C."/>
            <person name="Pinto D."/>
            <person name="Vollmers J."/>
            <person name="Rivas-Marin E."/>
            <person name="Kohn T."/>
            <person name="Peeters S.H."/>
            <person name="Heuer A."/>
            <person name="Rast P."/>
            <person name="Oberbeckmann S."/>
            <person name="Bunk B."/>
            <person name="Jeske O."/>
            <person name="Meyerdierks A."/>
            <person name="Storesund J.E."/>
            <person name="Kallscheuer N."/>
            <person name="Luecker S."/>
            <person name="Lage O.M."/>
            <person name="Pohl T."/>
            <person name="Merkel B.J."/>
            <person name="Hornburger P."/>
            <person name="Mueller R.-W."/>
            <person name="Bruemmer F."/>
            <person name="Labrenz M."/>
            <person name="Spormann A.M."/>
            <person name="Op Den Camp H."/>
            <person name="Overmann J."/>
            <person name="Amann R."/>
            <person name="Jetten M.S.M."/>
            <person name="Mascher T."/>
            <person name="Medema M.H."/>
            <person name="Devos D.P."/>
            <person name="Kaster A.-K."/>
            <person name="Ovreas L."/>
            <person name="Rohde M."/>
            <person name="Galperin M.Y."/>
            <person name="Jogler C."/>
        </authorList>
    </citation>
    <scope>NUCLEOTIDE SEQUENCE [LARGE SCALE GENOMIC DNA]</scope>
    <source>
        <strain evidence="2 3">Q31b</strain>
    </source>
</reference>
<dbReference type="Proteomes" id="UP000315471">
    <property type="component" value="Unassembled WGS sequence"/>
</dbReference>
<evidence type="ECO:0000313" key="2">
    <source>
        <dbReference type="EMBL" id="TWU44263.1"/>
    </source>
</evidence>
<dbReference type="SUPFAM" id="SSF46689">
    <property type="entry name" value="Homeodomain-like"/>
    <property type="match status" value="1"/>
</dbReference>
<comment type="caution">
    <text evidence="2">The sequence shown here is derived from an EMBL/GenBank/DDBJ whole genome shotgun (WGS) entry which is preliminary data.</text>
</comment>
<keyword evidence="3" id="KW-1185">Reference proteome</keyword>
<name>A0A5C6E3K6_9BACT</name>
<feature type="compositionally biased region" description="Low complexity" evidence="1">
    <location>
        <begin position="72"/>
        <end position="82"/>
    </location>
</feature>
<proteinExistence type="predicted"/>
<feature type="region of interest" description="Disordered" evidence="1">
    <location>
        <begin position="65"/>
        <end position="94"/>
    </location>
</feature>
<evidence type="ECO:0000256" key="1">
    <source>
        <dbReference type="SAM" id="MobiDB-lite"/>
    </source>
</evidence>
<gene>
    <name evidence="2" type="ORF">Q31b_17990</name>
</gene>
<evidence type="ECO:0000313" key="3">
    <source>
        <dbReference type="Proteomes" id="UP000315471"/>
    </source>
</evidence>